<accession>D8J433</accession>
<keyword evidence="5" id="KW-1185">Reference proteome</keyword>
<reference evidence="3 5" key="2">
    <citation type="journal article" date="2014" name="PLoS Genet.">
        <title>Phylogenetically driven sequencing of extremely halophilic archaea reveals strategies for static and dynamic osmo-response.</title>
        <authorList>
            <person name="Becker E.A."/>
            <person name="Seitzer P.M."/>
            <person name="Tritt A."/>
            <person name="Larsen D."/>
            <person name="Krusor M."/>
            <person name="Yao A.I."/>
            <person name="Wu D."/>
            <person name="Madern D."/>
            <person name="Eisen J.A."/>
            <person name="Darling A.E."/>
            <person name="Facciotti M.T."/>
        </authorList>
    </citation>
    <scope>NUCLEOTIDE SEQUENCE [LARGE SCALE GENOMIC DNA]</scope>
    <source>
        <strain evidence="3">B3</strain>
        <strain evidence="5">DSM 18796 / CECT 7217 / JCM 14584 / KCTC 4019 / B3</strain>
    </source>
</reference>
<evidence type="ECO:0000313" key="2">
    <source>
        <dbReference type="EMBL" id="ADJ15425.1"/>
    </source>
</evidence>
<keyword evidence="1" id="KW-0472">Membrane</keyword>
<dbReference type="eggNOG" id="arCOG04540">
    <property type="taxonomic scope" value="Archaea"/>
</dbReference>
<dbReference type="PATRIC" id="fig|795797.18.peg.2036"/>
<dbReference type="KEGG" id="hje:HacjB3_10210"/>
<dbReference type="EMBL" id="CP002062">
    <property type="protein sequence ID" value="ADJ15425.1"/>
    <property type="molecule type" value="Genomic_DNA"/>
</dbReference>
<dbReference type="Proteomes" id="UP000011645">
    <property type="component" value="Unassembled WGS sequence"/>
</dbReference>
<dbReference type="AlphaFoldDB" id="D8J433"/>
<evidence type="ECO:0000313" key="5">
    <source>
        <dbReference type="Proteomes" id="UP000011645"/>
    </source>
</evidence>
<evidence type="ECO:0000256" key="1">
    <source>
        <dbReference type="SAM" id="Phobius"/>
    </source>
</evidence>
<keyword evidence="1" id="KW-1133">Transmembrane helix</keyword>
<feature type="transmembrane region" description="Helical" evidence="1">
    <location>
        <begin position="37"/>
        <end position="55"/>
    </location>
</feature>
<evidence type="ECO:0000313" key="3">
    <source>
        <dbReference type="EMBL" id="ELY35799.1"/>
    </source>
</evidence>
<evidence type="ECO:0000313" key="4">
    <source>
        <dbReference type="Proteomes" id="UP000000390"/>
    </source>
</evidence>
<dbReference type="EMBL" id="AOHV01000031">
    <property type="protein sequence ID" value="ELY35799.1"/>
    <property type="molecule type" value="Genomic_DNA"/>
</dbReference>
<sequence>MADSDPNSLQQDVFYADTDHEPGDDNVQKWGFDVHPVVFGVSAGLILLFVVLTLLF</sequence>
<dbReference type="Proteomes" id="UP000000390">
    <property type="component" value="Chromosome"/>
</dbReference>
<protein>
    <submittedName>
        <fullName evidence="2">Uncharacterized protein</fullName>
    </submittedName>
</protein>
<keyword evidence="1" id="KW-0812">Transmembrane</keyword>
<organism evidence="2 4">
    <name type="scientific">Halalkalicoccus jeotgali (strain DSM 18796 / CECT 7217 / JCM 14584 / KCTC 4019 / B3)</name>
    <dbReference type="NCBI Taxonomy" id="795797"/>
    <lineage>
        <taxon>Archaea</taxon>
        <taxon>Methanobacteriati</taxon>
        <taxon>Methanobacteriota</taxon>
        <taxon>Stenosarchaea group</taxon>
        <taxon>Halobacteria</taxon>
        <taxon>Halobacteriales</taxon>
        <taxon>Halococcaceae</taxon>
        <taxon>Halalkalicoccus</taxon>
    </lineage>
</organism>
<gene>
    <name evidence="2" type="ordered locus">HacjB3_10210</name>
    <name evidence="3" type="ORF">C497_12461</name>
</gene>
<proteinExistence type="predicted"/>
<reference evidence="2 4" key="1">
    <citation type="journal article" date="2010" name="J. Bacteriol.">
        <title>Complete genome sequence of Halalkalicoccus jeotgali B3(T), an extremely halophilic archaeon.</title>
        <authorList>
            <person name="Roh S.W."/>
            <person name="Nam Y.D."/>
            <person name="Nam S.H."/>
            <person name="Choi S.H."/>
            <person name="Park H.S."/>
            <person name="Bae J.W."/>
        </authorList>
    </citation>
    <scope>NUCLEOTIDE SEQUENCE [LARGE SCALE GENOMIC DNA]</scope>
    <source>
        <strain evidence="2">B3</strain>
        <strain evidence="4">DSM 18796 / CECT 7217 / JCM 14584 / KCTC 4019 / B3</strain>
    </source>
</reference>
<dbReference type="HOGENOM" id="CLU_3003021_0_0_2"/>
<name>D8J433_HALJB</name>